<dbReference type="InterPro" id="IPR045761">
    <property type="entry name" value="ODP_dom"/>
</dbReference>
<dbReference type="PANTHER" id="PTHR43717">
    <property type="entry name" value="ANAEROBIC NITRIC OXIDE REDUCTASE FLAVORUBREDOXIN"/>
    <property type="match status" value="1"/>
</dbReference>
<evidence type="ECO:0000313" key="2">
    <source>
        <dbReference type="EMBL" id="GGA73662.1"/>
    </source>
</evidence>
<feature type="domain" description="Metallo-beta-lactamase" evidence="1">
    <location>
        <begin position="35"/>
        <end position="228"/>
    </location>
</feature>
<proteinExistence type="predicted"/>
<dbReference type="PANTHER" id="PTHR43717:SF1">
    <property type="entry name" value="ANAEROBIC NITRIC OXIDE REDUCTASE FLAVORUBREDOXIN"/>
    <property type="match status" value="1"/>
</dbReference>
<dbReference type="InterPro" id="IPR036866">
    <property type="entry name" value="RibonucZ/Hydroxyglut_hydro"/>
</dbReference>
<protein>
    <recommendedName>
        <fullName evidence="1">Metallo-beta-lactamase domain-containing protein</fullName>
    </recommendedName>
</protein>
<dbReference type="SUPFAM" id="SSF56281">
    <property type="entry name" value="Metallo-hydrolase/oxidoreductase"/>
    <property type="match status" value="1"/>
</dbReference>
<accession>A0ABQ1HFK9</accession>
<dbReference type="SMART" id="SM00849">
    <property type="entry name" value="Lactamase_B"/>
    <property type="match status" value="1"/>
</dbReference>
<evidence type="ECO:0000259" key="1">
    <source>
        <dbReference type="SMART" id="SM00849"/>
    </source>
</evidence>
<dbReference type="Gene3D" id="3.60.15.10">
    <property type="entry name" value="Ribonuclease Z/Hydroxyacylglutathione hydrolase-like"/>
    <property type="match status" value="1"/>
</dbReference>
<dbReference type="InterPro" id="IPR001279">
    <property type="entry name" value="Metallo-B-lactamas"/>
</dbReference>
<comment type="caution">
    <text evidence="2">The sequence shown here is derived from an EMBL/GenBank/DDBJ whole genome shotgun (WGS) entry which is preliminary data.</text>
</comment>
<keyword evidence="3" id="KW-1185">Reference proteome</keyword>
<evidence type="ECO:0000313" key="3">
    <source>
        <dbReference type="Proteomes" id="UP000623419"/>
    </source>
</evidence>
<reference evidence="3" key="1">
    <citation type="journal article" date="2019" name="Int. J. Syst. Evol. Microbiol.">
        <title>The Global Catalogue of Microorganisms (GCM) 10K type strain sequencing project: providing services to taxonomists for standard genome sequencing and annotation.</title>
        <authorList>
            <consortium name="The Broad Institute Genomics Platform"/>
            <consortium name="The Broad Institute Genome Sequencing Center for Infectious Disease"/>
            <person name="Wu L."/>
            <person name="Ma J."/>
        </authorList>
    </citation>
    <scope>NUCLEOTIDE SEQUENCE [LARGE SCALE GENOMIC DNA]</scope>
    <source>
        <strain evidence="3">CGMCC 1.15905</strain>
    </source>
</reference>
<dbReference type="EMBL" id="BMKC01000001">
    <property type="protein sequence ID" value="GGA73662.1"/>
    <property type="molecule type" value="Genomic_DNA"/>
</dbReference>
<organism evidence="2 3">
    <name type="scientific">Arenimonas soli</name>
    <dbReference type="NCBI Taxonomy" id="2269504"/>
    <lineage>
        <taxon>Bacteria</taxon>
        <taxon>Pseudomonadati</taxon>
        <taxon>Pseudomonadota</taxon>
        <taxon>Gammaproteobacteria</taxon>
        <taxon>Lysobacterales</taxon>
        <taxon>Lysobacteraceae</taxon>
        <taxon>Arenimonas</taxon>
    </lineage>
</organism>
<dbReference type="Proteomes" id="UP000623419">
    <property type="component" value="Unassembled WGS sequence"/>
</dbReference>
<gene>
    <name evidence="2" type="ORF">GCM10011521_09730</name>
</gene>
<sequence>MTSDTPAPSLAPIQALGSEWTALPAWAEIPGLGMLANNAFVHAGREPMLVDTGMAPFGDSFINALGSVLDPADLHWIWLSHADPDHTGNLQRILALAPKARVLVGMLGQAKLQLAGMDVSRTQVVMPGDELTLGDRRLRAVRPPTYDAPETLGFIDDAGAMYAVDSFGAILPGATPSLDDVSEDTLRDGLVTWGAIDAPWQADLDAGLRSQRFGAVERLSPSLLLTAHLPIGTRSGRRLAQAALAASARLPADMAALHAGVAAATAGVSDQLALA</sequence>
<name>A0ABQ1HFK9_9GAMM</name>
<dbReference type="Pfam" id="PF19583">
    <property type="entry name" value="ODP"/>
    <property type="match status" value="1"/>
</dbReference>